<dbReference type="EMBL" id="CP000393">
    <property type="protein sequence ID" value="ABG53250.1"/>
    <property type="molecule type" value="Genomic_DNA"/>
</dbReference>
<reference evidence="1" key="1">
    <citation type="submission" date="2006-06" db="EMBL/GenBank/DDBJ databases">
        <title>Complete sequence of Trichodesmium erythraeum IMS101.</title>
        <authorList>
            <consortium name="US DOE Joint Genome Institute"/>
            <person name="Copeland A."/>
            <person name="Lucas S."/>
            <person name="Lapidus A."/>
            <person name="Barry K."/>
            <person name="Detter J.C."/>
            <person name="Glavina del Rio T."/>
            <person name="Hammon N."/>
            <person name="Israni S."/>
            <person name="Dalin E."/>
            <person name="Tice H."/>
            <person name="Pitluck S."/>
            <person name="Kiss H."/>
            <person name="Munk A.C."/>
            <person name="Brettin T."/>
            <person name="Bruce D."/>
            <person name="Han C."/>
            <person name="Tapia R."/>
            <person name="Gilna P."/>
            <person name="Schmutz J."/>
            <person name="Larimer F."/>
            <person name="Land M."/>
            <person name="Hauser L."/>
            <person name="Kyrpides N."/>
            <person name="Kim E."/>
            <person name="Richardson P."/>
        </authorList>
    </citation>
    <scope>NUCLEOTIDE SEQUENCE [LARGE SCALE GENOMIC DNA]</scope>
    <source>
        <strain evidence="1">IMS101</strain>
    </source>
</reference>
<protein>
    <submittedName>
        <fullName evidence="1">Uncharacterized protein</fullName>
    </submittedName>
</protein>
<proteinExistence type="predicted"/>
<accession>Q10WX4</accession>
<dbReference type="KEGG" id="ter:Tery_4250"/>
<name>Q10WX4_TRIEI</name>
<evidence type="ECO:0000313" key="1">
    <source>
        <dbReference type="EMBL" id="ABG53250.1"/>
    </source>
</evidence>
<dbReference type="HOGENOM" id="CLU_1814969_0_0_3"/>
<sequence length="142" mass="15935">MKVTTADRLPYVRKVSVKIVWSIDDYYVDVEAETGIKELIYIYENLTKYGQVFAAYTNSLELGGLEYDDAWGKVYDWSKIAENISVKHAKISNAKTKRKFNNEPLPNWSGASVEDLSSEDAIVTIHGGSVFIMKCTEASPKG</sequence>
<dbReference type="AlphaFoldDB" id="Q10WX4"/>
<gene>
    <name evidence="1" type="ordered locus">Tery_4250</name>
</gene>
<organism evidence="1">
    <name type="scientific">Trichodesmium erythraeum (strain IMS101)</name>
    <dbReference type="NCBI Taxonomy" id="203124"/>
    <lineage>
        <taxon>Bacteria</taxon>
        <taxon>Bacillati</taxon>
        <taxon>Cyanobacteriota</taxon>
        <taxon>Cyanophyceae</taxon>
        <taxon>Oscillatoriophycideae</taxon>
        <taxon>Oscillatoriales</taxon>
        <taxon>Microcoleaceae</taxon>
        <taxon>Trichodesmium</taxon>
    </lineage>
</organism>